<feature type="transmembrane region" description="Helical" evidence="14">
    <location>
        <begin position="42"/>
        <end position="63"/>
    </location>
</feature>
<dbReference type="Pfam" id="PF02771">
    <property type="entry name" value="Acyl-CoA_dh_N"/>
    <property type="match status" value="1"/>
</dbReference>
<feature type="domain" description="Acyl-CoA oxidase/dehydrogenase middle" evidence="16">
    <location>
        <begin position="242"/>
        <end position="332"/>
    </location>
</feature>
<dbReference type="InterPro" id="IPR050741">
    <property type="entry name" value="Acyl-CoA_dehydrogenase"/>
</dbReference>
<dbReference type="InterPro" id="IPR009100">
    <property type="entry name" value="AcylCoA_DH/oxidase_NM_dom_sf"/>
</dbReference>
<dbReference type="GO" id="GO:0070991">
    <property type="term" value="F:medium-chain fatty acyl-CoA dehydrogenase activity"/>
    <property type="evidence" value="ECO:0007669"/>
    <property type="project" value="UniProtKB-EC"/>
</dbReference>
<comment type="similarity">
    <text evidence="3">Belongs to the acyl-CoA dehydrogenase family.</text>
</comment>
<reference evidence="20" key="2">
    <citation type="journal article" date="2016" name="Genome Announc.">
        <title>Draft Genome Sequences of Two Novel Amoeba-Resistant Intranuclear Bacteria, 'Candidatus Berkiella cookevillensis' and 'Candidatus Berkiella aquae'.</title>
        <authorList>
            <person name="Mehari Y.T."/>
            <person name="Arivett B.A."/>
            <person name="Farone A.L."/>
            <person name="Gunderson J.H."/>
            <person name="Farone M.B."/>
        </authorList>
    </citation>
    <scope>NUCLEOTIDE SEQUENCE</scope>
    <source>
        <strain evidence="20">CC99</strain>
    </source>
</reference>
<dbReference type="EMBL" id="LKHV02000001">
    <property type="protein sequence ID" value="MCS5707740.1"/>
    <property type="molecule type" value="Genomic_DNA"/>
</dbReference>
<dbReference type="NCBIfam" id="NF007000">
    <property type="entry name" value="PRK09463.1"/>
    <property type="match status" value="1"/>
</dbReference>
<evidence type="ECO:0000256" key="6">
    <source>
        <dbReference type="ARBA" id="ARBA00020144"/>
    </source>
</evidence>
<comment type="catalytic activity">
    <reaction evidence="12">
        <text>a medium-chain 2,3-saturated fatty acyl-CoA + oxidized [electron-transfer flavoprotein] + H(+) = a medium-chain (2E)-enoyl-CoA + reduced [electron-transfer flavoprotein]</text>
        <dbReference type="Rhea" id="RHEA:14477"/>
        <dbReference type="Rhea" id="RHEA-COMP:10685"/>
        <dbReference type="Rhea" id="RHEA-COMP:10686"/>
        <dbReference type="ChEBI" id="CHEBI:15378"/>
        <dbReference type="ChEBI" id="CHEBI:57692"/>
        <dbReference type="ChEBI" id="CHEBI:58307"/>
        <dbReference type="ChEBI" id="CHEBI:83723"/>
        <dbReference type="ChEBI" id="CHEBI:83726"/>
        <dbReference type="EC" id="1.3.8.7"/>
    </reaction>
</comment>
<dbReference type="GO" id="GO:0050660">
    <property type="term" value="F:flavin adenine dinucleotide binding"/>
    <property type="evidence" value="ECO:0007669"/>
    <property type="project" value="InterPro"/>
</dbReference>
<dbReference type="InterPro" id="IPR013786">
    <property type="entry name" value="AcylCoA_DH/ox_N"/>
</dbReference>
<keyword evidence="21" id="KW-1185">Reference proteome</keyword>
<dbReference type="SUPFAM" id="SSF47203">
    <property type="entry name" value="Acyl-CoA dehydrogenase C-terminal domain-like"/>
    <property type="match status" value="1"/>
</dbReference>
<evidence type="ECO:0000256" key="2">
    <source>
        <dbReference type="ARBA" id="ARBA00005005"/>
    </source>
</evidence>
<evidence type="ECO:0000313" key="20">
    <source>
        <dbReference type="EMBL" id="MCS5707740.1"/>
    </source>
</evidence>
<dbReference type="OrthoDB" id="9802447at2"/>
<keyword evidence="10 19" id="KW-0560">Oxidoreductase</keyword>
<evidence type="ECO:0000259" key="15">
    <source>
        <dbReference type="Pfam" id="PF00441"/>
    </source>
</evidence>
<dbReference type="Gene3D" id="1.20.140.10">
    <property type="entry name" value="Butyryl-CoA Dehydrogenase, subunit A, domain 3"/>
    <property type="match status" value="1"/>
</dbReference>
<dbReference type="SUPFAM" id="SSF56645">
    <property type="entry name" value="Acyl-CoA dehydrogenase NM domain-like"/>
    <property type="match status" value="1"/>
</dbReference>
<keyword evidence="14" id="KW-1133">Transmembrane helix</keyword>
<dbReference type="Gene3D" id="2.40.110.10">
    <property type="entry name" value="Butyryl-CoA Dehydrogenase, subunit A, domain 2"/>
    <property type="match status" value="1"/>
</dbReference>
<evidence type="ECO:0000256" key="12">
    <source>
        <dbReference type="ARBA" id="ARBA00047882"/>
    </source>
</evidence>
<comment type="cofactor">
    <cofactor evidence="1">
        <name>FAD</name>
        <dbReference type="ChEBI" id="CHEBI:57692"/>
    </cofactor>
</comment>
<organism evidence="19">
    <name type="scientific">Candidatus Berkiella cookevillensis</name>
    <dbReference type="NCBI Taxonomy" id="437022"/>
    <lineage>
        <taxon>Bacteria</taxon>
        <taxon>Pseudomonadati</taxon>
        <taxon>Pseudomonadota</taxon>
        <taxon>Gammaproteobacteria</taxon>
        <taxon>Candidatus Berkiellales</taxon>
        <taxon>Candidatus Berkiellaceae</taxon>
        <taxon>Candidatus Berkiella</taxon>
    </lineage>
</organism>
<dbReference type="InterPro" id="IPR046373">
    <property type="entry name" value="Acyl-CoA_Oxase/DH_mid-dom_sf"/>
</dbReference>
<evidence type="ECO:0000256" key="11">
    <source>
        <dbReference type="ARBA" id="ARBA00023098"/>
    </source>
</evidence>
<dbReference type="InterPro" id="IPR006091">
    <property type="entry name" value="Acyl-CoA_Oxase/DH_mid-dom"/>
</dbReference>
<dbReference type="EC" id="1.3.8.8" evidence="5"/>
<dbReference type="STRING" id="437022.CC99x_02404"/>
<evidence type="ECO:0000256" key="10">
    <source>
        <dbReference type="ARBA" id="ARBA00023002"/>
    </source>
</evidence>
<evidence type="ECO:0000256" key="3">
    <source>
        <dbReference type="ARBA" id="ARBA00009347"/>
    </source>
</evidence>
<dbReference type="Pfam" id="PF02770">
    <property type="entry name" value="Acyl-CoA_dh_M"/>
    <property type="match status" value="1"/>
</dbReference>
<evidence type="ECO:0000259" key="16">
    <source>
        <dbReference type="Pfam" id="PF02770"/>
    </source>
</evidence>
<proteinExistence type="inferred from homology"/>
<dbReference type="Pfam" id="PF09317">
    <property type="entry name" value="ACDH_C"/>
    <property type="match status" value="1"/>
</dbReference>
<dbReference type="GO" id="GO:0005737">
    <property type="term" value="C:cytoplasm"/>
    <property type="evidence" value="ECO:0007669"/>
    <property type="project" value="TreeGrafter"/>
</dbReference>
<keyword evidence="14" id="KW-0812">Transmembrane</keyword>
<evidence type="ECO:0000256" key="8">
    <source>
        <dbReference type="ARBA" id="ARBA00022827"/>
    </source>
</evidence>
<dbReference type="EC" id="1.3.8.7" evidence="4"/>
<evidence type="ECO:0000256" key="13">
    <source>
        <dbReference type="ARBA" id="ARBA00049247"/>
    </source>
</evidence>
<dbReference type="InterPro" id="IPR037069">
    <property type="entry name" value="AcylCoA_DH/ox_N_sf"/>
</dbReference>
<evidence type="ECO:0000313" key="19">
    <source>
        <dbReference type="EMBL" id="KRG17334.1"/>
    </source>
</evidence>
<dbReference type="FunFam" id="2.40.110.10:FF:000010">
    <property type="entry name" value="Acyl-CoA dehydrogenase"/>
    <property type="match status" value="1"/>
</dbReference>
<keyword evidence="9" id="KW-0276">Fatty acid metabolism</keyword>
<dbReference type="PANTHER" id="PTHR48083:SF18">
    <property type="entry name" value="ACYL-COENZYME A DEHYDROGENASE"/>
    <property type="match status" value="1"/>
</dbReference>
<feature type="domain" description="Acyl-CoA dehydrogenase/oxidase C-terminal" evidence="15">
    <location>
        <begin position="365"/>
        <end position="510"/>
    </location>
</feature>
<dbReference type="Proteomes" id="UP000051494">
    <property type="component" value="Unassembled WGS sequence"/>
</dbReference>
<keyword evidence="7" id="KW-0285">Flavoprotein</keyword>
<dbReference type="FunFam" id="1.10.540.10:FF:000004">
    <property type="entry name" value="Acyl-CoA dehydrogenase"/>
    <property type="match status" value="1"/>
</dbReference>
<name>A0A0Q9Y988_9GAMM</name>
<keyword evidence="11" id="KW-0443">Lipid metabolism</keyword>
<sequence>MSTILWLIAWVGVLIALPYHRLSLLTSTVAIAAGLILTSAFSGLSWLPLIVLWGAFLGVAIFLHHPDLKRRFITLPIYKTLSRSLPNLSETEKAALDAGTVGFEGELFRGNPKWENLFKIPKPCLSEEEQAFINGPVHTVCEMVNDWETTHVNHDLAPEVWNYLKNEGFFGLMIPKKYGGKAFSALAHSEILTILAGRSIVLASTVSVPNSLGPAELIHLYGTDEQKNYYLPRLAKGQEIPCFALTGPDAGSDATAIPDTGMICQGHFDGKEMIGIKLNWNKRYITLAPIATLLGLAFKLYDPNHLLSEKEELGITCCLIPTHLPGIKIGRRHFPINVPFQNGPTQGQDVFIPLDYIIGGIDMAGQGWRMLVECLSVGRAISLPASSAGGAKTGSMVTSAYSMIRRQFKTPIANFEGVQEALARIGGFTYLMDSVRYLTVAMIDQGEKPSVPGAITKYHVTELGRKIANDTMDIHGGKGIMMGPNNYLGNPYSSVPVGITVEGANILTRSMIIFGQGAIRCHPYIIRQVEALQQENIEEFESLLNKHIGYTLSNMSRAFFHGITFARFASSPDTRPKIKRYYQRLARASSAFALIADLSMALIGGKLKFKESLSGRLGDLLSMMYMMSATLKRYKDQQYPKDDFAFVQWSLDYCLSRYWDTMDDILRNFPNKRVAILLKLLIMPFGHACRPPSDDLNRKVVKLMTTLGESRSRLIGKVFISSNPEDSVRIVEDAFKAVHTHQHLIKKVYDSIKNQNVVQSTFEFCIEYAFSAKILSEEEAFQLRELNELVQKAIAVDDFSAEELRGFGFNRAEYEETPRLKVSVLNPSSQKIRS</sequence>
<evidence type="ECO:0000256" key="9">
    <source>
        <dbReference type="ARBA" id="ARBA00022832"/>
    </source>
</evidence>
<dbReference type="InterPro" id="IPR036250">
    <property type="entry name" value="AcylCo_DH-like_C"/>
</dbReference>
<dbReference type="Gene3D" id="1.10.540.10">
    <property type="entry name" value="Acyl-CoA dehydrogenase/oxidase, N-terminal domain"/>
    <property type="match status" value="1"/>
</dbReference>
<dbReference type="GO" id="GO:0033539">
    <property type="term" value="P:fatty acid beta-oxidation using acyl-CoA dehydrogenase"/>
    <property type="evidence" value="ECO:0007669"/>
    <property type="project" value="InterPro"/>
</dbReference>
<dbReference type="RefSeq" id="WP_057625524.1">
    <property type="nucleotide sequence ID" value="NZ_LKHV02000001.1"/>
</dbReference>
<dbReference type="AlphaFoldDB" id="A0A0Q9Y988"/>
<comment type="pathway">
    <text evidence="2">Lipid metabolism; fatty acid beta-oxidation.</text>
</comment>
<dbReference type="InterPro" id="IPR015396">
    <property type="entry name" value="FadE_C"/>
</dbReference>
<evidence type="ECO:0000256" key="4">
    <source>
        <dbReference type="ARBA" id="ARBA00012033"/>
    </source>
</evidence>
<evidence type="ECO:0000256" key="5">
    <source>
        <dbReference type="ARBA" id="ARBA00012040"/>
    </source>
</evidence>
<evidence type="ECO:0000256" key="7">
    <source>
        <dbReference type="ARBA" id="ARBA00022630"/>
    </source>
</evidence>
<gene>
    <name evidence="19" type="primary">fadE_2</name>
    <name evidence="20" type="ORF">CC99x_002350</name>
    <name evidence="19" type="ORF">CC99x_02404</name>
</gene>
<evidence type="ECO:0000256" key="14">
    <source>
        <dbReference type="SAM" id="Phobius"/>
    </source>
</evidence>
<dbReference type="FunFam" id="1.20.140.10:FF:000009">
    <property type="entry name" value="Acyl-CoA dehydrogenase"/>
    <property type="match status" value="1"/>
</dbReference>
<keyword evidence="14" id="KW-0472">Membrane</keyword>
<reference evidence="19" key="1">
    <citation type="submission" date="2015-09" db="EMBL/GenBank/DDBJ databases">
        <title>Draft Genome Sequences of Two Novel Amoeba-resistant Intranuclear Bacteria, Candidatus Berkiella cookevillensis and Candidatus Berkiella aquae.</title>
        <authorList>
            <person name="Mehari Y.T."/>
            <person name="Arivett B.A."/>
            <person name="Farone A.L."/>
            <person name="Gunderson J.H."/>
            <person name="Farone M.B."/>
        </authorList>
    </citation>
    <scope>NUCLEOTIDE SEQUENCE [LARGE SCALE GENOMIC DNA]</scope>
    <source>
        <strain evidence="19">CC99</strain>
    </source>
</reference>
<dbReference type="NCBIfam" id="NF009586">
    <property type="entry name" value="PRK13026.1"/>
    <property type="match status" value="1"/>
</dbReference>
<feature type="domain" description="Acyl-CoA dehydrogenase C-terminal bacterial-type" evidence="18">
    <location>
        <begin position="519"/>
        <end position="799"/>
    </location>
</feature>
<dbReference type="EMBL" id="LKHV01000018">
    <property type="protein sequence ID" value="KRG17334.1"/>
    <property type="molecule type" value="Genomic_DNA"/>
</dbReference>
<keyword evidence="8" id="KW-0274">FAD</keyword>
<dbReference type="InterPro" id="IPR009075">
    <property type="entry name" value="AcylCo_DH/oxidase_C"/>
</dbReference>
<dbReference type="UniPathway" id="UPA00659"/>
<dbReference type="PATRIC" id="fig|1590042.3.peg.2461"/>
<accession>A0A0Q9Y988</accession>
<evidence type="ECO:0000259" key="17">
    <source>
        <dbReference type="Pfam" id="PF02771"/>
    </source>
</evidence>
<evidence type="ECO:0000259" key="18">
    <source>
        <dbReference type="Pfam" id="PF09317"/>
    </source>
</evidence>
<comment type="caution">
    <text evidence="19">The sequence shown here is derived from an EMBL/GenBank/DDBJ whole genome shotgun (WGS) entry which is preliminary data.</text>
</comment>
<dbReference type="Pfam" id="PF00441">
    <property type="entry name" value="Acyl-CoA_dh_1"/>
    <property type="match status" value="1"/>
</dbReference>
<feature type="domain" description="Acyl-CoA dehydrogenase/oxidase N-terminal" evidence="17">
    <location>
        <begin position="142"/>
        <end position="238"/>
    </location>
</feature>
<evidence type="ECO:0000313" key="21">
    <source>
        <dbReference type="Proteomes" id="UP000051494"/>
    </source>
</evidence>
<dbReference type="GO" id="GO:0004466">
    <property type="term" value="F:long-chain fatty acyl-CoA dehydrogenase activity"/>
    <property type="evidence" value="ECO:0007669"/>
    <property type="project" value="UniProtKB-EC"/>
</dbReference>
<dbReference type="PANTHER" id="PTHR48083">
    <property type="entry name" value="MEDIUM-CHAIN SPECIFIC ACYL-COA DEHYDROGENASE, MITOCHONDRIAL-RELATED"/>
    <property type="match status" value="1"/>
</dbReference>
<evidence type="ECO:0000256" key="1">
    <source>
        <dbReference type="ARBA" id="ARBA00001974"/>
    </source>
</evidence>
<comment type="catalytic activity">
    <reaction evidence="13">
        <text>a long-chain 2,3-saturated fatty acyl-CoA + oxidized [electron-transfer flavoprotein] + H(+) = a long-chain (2E)-enoyl-CoA + reduced [electron-transfer flavoprotein]</text>
        <dbReference type="Rhea" id="RHEA:17721"/>
        <dbReference type="Rhea" id="RHEA-COMP:10685"/>
        <dbReference type="Rhea" id="RHEA-COMP:10686"/>
        <dbReference type="ChEBI" id="CHEBI:15378"/>
        <dbReference type="ChEBI" id="CHEBI:57692"/>
        <dbReference type="ChEBI" id="CHEBI:58307"/>
        <dbReference type="ChEBI" id="CHEBI:83721"/>
        <dbReference type="ChEBI" id="CHEBI:83727"/>
        <dbReference type="EC" id="1.3.8.8"/>
    </reaction>
</comment>
<reference evidence="20" key="3">
    <citation type="submission" date="2021-06" db="EMBL/GenBank/DDBJ databases">
        <title>Genomic Description and Analysis of Intracellular Bacteria, Candidatus Berkiella cookevillensis and Candidatus Berkiella aquae.</title>
        <authorList>
            <person name="Kidane D.T."/>
            <person name="Mehari Y.T."/>
            <person name="Rice F.C."/>
            <person name="Arivett B.A."/>
            <person name="Farone A.L."/>
            <person name="Berk S.G."/>
            <person name="Farone M.B."/>
        </authorList>
    </citation>
    <scope>NUCLEOTIDE SEQUENCE</scope>
    <source>
        <strain evidence="20">CC99</strain>
    </source>
</reference>
<protein>
    <recommendedName>
        <fullName evidence="6">Acyl-coenzyme A dehydrogenase</fullName>
        <ecNumber evidence="4">1.3.8.7</ecNumber>
        <ecNumber evidence="5">1.3.8.8</ecNumber>
    </recommendedName>
</protein>